<evidence type="ECO:0000256" key="6">
    <source>
        <dbReference type="ARBA" id="ARBA00022603"/>
    </source>
</evidence>
<proteinExistence type="inferred from homology"/>
<comment type="similarity">
    <text evidence="2">Belongs to the methyltransferase superfamily. L-isoaspartyl/D-aspartyl protein methyltransferase family.</text>
</comment>
<evidence type="ECO:0000313" key="13">
    <source>
        <dbReference type="Proteomes" id="UP000232163"/>
    </source>
</evidence>
<dbReference type="SUPFAM" id="SSF53335">
    <property type="entry name" value="S-adenosyl-L-methionine-dependent methyltransferases"/>
    <property type="match status" value="1"/>
</dbReference>
<dbReference type="Gene3D" id="3.40.50.150">
    <property type="entry name" value="Vaccinia Virus protein VP39"/>
    <property type="match status" value="1"/>
</dbReference>
<dbReference type="Proteomes" id="UP000232163">
    <property type="component" value="Unassembled WGS sequence"/>
</dbReference>
<evidence type="ECO:0000256" key="7">
    <source>
        <dbReference type="ARBA" id="ARBA00022679"/>
    </source>
</evidence>
<evidence type="ECO:0000256" key="4">
    <source>
        <dbReference type="ARBA" id="ARBA00013346"/>
    </source>
</evidence>
<evidence type="ECO:0000256" key="10">
    <source>
        <dbReference type="ARBA" id="ARBA00031323"/>
    </source>
</evidence>
<evidence type="ECO:0000256" key="2">
    <source>
        <dbReference type="ARBA" id="ARBA00005369"/>
    </source>
</evidence>
<dbReference type="PANTHER" id="PTHR11579:SF0">
    <property type="entry name" value="PROTEIN-L-ISOASPARTATE(D-ASPARTATE) O-METHYLTRANSFERASE"/>
    <property type="match status" value="1"/>
</dbReference>
<dbReference type="EC" id="2.1.1.77" evidence="3"/>
<organism evidence="12 13">
    <name type="scientific">Phyllobacterium zundukense</name>
    <dbReference type="NCBI Taxonomy" id="1867719"/>
    <lineage>
        <taxon>Bacteria</taxon>
        <taxon>Pseudomonadati</taxon>
        <taxon>Pseudomonadota</taxon>
        <taxon>Alphaproteobacteria</taxon>
        <taxon>Hyphomicrobiales</taxon>
        <taxon>Phyllobacteriaceae</taxon>
        <taxon>Phyllobacterium</taxon>
    </lineage>
</organism>
<evidence type="ECO:0000313" key="12">
    <source>
        <dbReference type="EMBL" id="PIO43053.1"/>
    </source>
</evidence>
<dbReference type="RefSeq" id="WP_100000397.1">
    <property type="nucleotide sequence ID" value="NZ_CP017940.1"/>
</dbReference>
<dbReference type="Pfam" id="PF01135">
    <property type="entry name" value="PCMT"/>
    <property type="match status" value="1"/>
</dbReference>
<keyword evidence="13" id="KW-1185">Reference proteome</keyword>
<keyword evidence="7 12" id="KW-0808">Transferase</keyword>
<evidence type="ECO:0000256" key="9">
    <source>
        <dbReference type="ARBA" id="ARBA00030757"/>
    </source>
</evidence>
<reference evidence="12 13" key="1">
    <citation type="journal article" date="2017" name="Int J Environ Stud">
        <title>Does the Miocene-Pliocene relict legume Oxytropis triphylla form nitrogen-fixing nodules with a combination of bacterial strains?</title>
        <authorList>
            <person name="Safronova V."/>
            <person name="Belimov A."/>
            <person name="Sazanova A."/>
            <person name="Kuznetsova I."/>
            <person name="Popova J."/>
            <person name="Andronov E."/>
            <person name="Verkhozina A."/>
            <person name="Tikhonovich I."/>
        </authorList>
    </citation>
    <scope>NUCLEOTIDE SEQUENCE [LARGE SCALE GENOMIC DNA]</scope>
    <source>
        <strain evidence="12 13">Tri-38</strain>
    </source>
</reference>
<dbReference type="PANTHER" id="PTHR11579">
    <property type="entry name" value="PROTEIN-L-ISOASPARTATE O-METHYLTRANSFERASE"/>
    <property type="match status" value="1"/>
</dbReference>
<evidence type="ECO:0000256" key="3">
    <source>
        <dbReference type="ARBA" id="ARBA00011890"/>
    </source>
</evidence>
<gene>
    <name evidence="12" type="ORF">B5P45_21770</name>
</gene>
<keyword evidence="6 12" id="KW-0489">Methyltransferase</keyword>
<dbReference type="InterPro" id="IPR029063">
    <property type="entry name" value="SAM-dependent_MTases_sf"/>
</dbReference>
<dbReference type="GO" id="GO:0005737">
    <property type="term" value="C:cytoplasm"/>
    <property type="evidence" value="ECO:0007669"/>
    <property type="project" value="UniProtKB-SubCell"/>
</dbReference>
<protein>
    <recommendedName>
        <fullName evidence="4">Protein-L-isoaspartate O-methyltransferase</fullName>
        <ecNumber evidence="3">2.1.1.77</ecNumber>
    </recommendedName>
    <alternativeName>
        <fullName evidence="11">L-isoaspartyl protein carboxyl methyltransferase</fullName>
    </alternativeName>
    <alternativeName>
        <fullName evidence="9">Protein L-isoaspartyl methyltransferase</fullName>
    </alternativeName>
    <alternativeName>
        <fullName evidence="10">Protein-beta-aspartate methyltransferase</fullName>
    </alternativeName>
</protein>
<dbReference type="KEGG" id="pht:BLM14_16325"/>
<keyword evidence="8" id="KW-0949">S-adenosyl-L-methionine</keyword>
<keyword evidence="5" id="KW-0963">Cytoplasm</keyword>
<sequence>MTEAKRLEVVRRAYARQILASVGVDDARIEQAFAQVPREDFLGPGPWPISRFGLGYVYTPNDDPTYLYTDDLVGIAPERHINNGEPSLHAHLLWFAQVEEGEHVVHVGTGTGYYTAIMAQLAGPSGRVTGIELEADLAERAKEYLAVYPNVEIVQGDGTVVPFEPADVIYVNAGATRPADFWLDRLKEGGRLVLPLTTDDGFSSLGRGMRPRGAVFVITRQGEEFSARCVSGVAIYPCAGMRDAKSEKALAIAFGNDGLKRVTRLYRTEDIPEDRCWLKGPGWCFAYE</sequence>
<evidence type="ECO:0000256" key="8">
    <source>
        <dbReference type="ARBA" id="ARBA00022691"/>
    </source>
</evidence>
<dbReference type="GO" id="GO:0004719">
    <property type="term" value="F:protein-L-isoaspartate (D-aspartate) O-methyltransferase activity"/>
    <property type="evidence" value="ECO:0007669"/>
    <property type="project" value="UniProtKB-EC"/>
</dbReference>
<accession>A0A2N9VU85</accession>
<evidence type="ECO:0000256" key="5">
    <source>
        <dbReference type="ARBA" id="ARBA00022490"/>
    </source>
</evidence>
<dbReference type="InterPro" id="IPR000682">
    <property type="entry name" value="PCMT"/>
</dbReference>
<dbReference type="AlphaFoldDB" id="A0A2N9VU85"/>
<dbReference type="CDD" id="cd02440">
    <property type="entry name" value="AdoMet_MTases"/>
    <property type="match status" value="1"/>
</dbReference>
<dbReference type="EMBL" id="MZMT01000049">
    <property type="protein sequence ID" value="PIO43053.1"/>
    <property type="molecule type" value="Genomic_DNA"/>
</dbReference>
<dbReference type="OrthoDB" id="9807766at2"/>
<dbReference type="GO" id="GO:0032259">
    <property type="term" value="P:methylation"/>
    <property type="evidence" value="ECO:0007669"/>
    <property type="project" value="UniProtKB-KW"/>
</dbReference>
<evidence type="ECO:0000256" key="11">
    <source>
        <dbReference type="ARBA" id="ARBA00031350"/>
    </source>
</evidence>
<evidence type="ECO:0000256" key="1">
    <source>
        <dbReference type="ARBA" id="ARBA00004496"/>
    </source>
</evidence>
<comment type="caution">
    <text evidence="12">The sequence shown here is derived from an EMBL/GenBank/DDBJ whole genome shotgun (WGS) entry which is preliminary data.</text>
</comment>
<comment type="subcellular location">
    <subcellularLocation>
        <location evidence="1">Cytoplasm</location>
    </subcellularLocation>
</comment>
<name>A0A2N9VU85_9HYPH</name>